<proteinExistence type="predicted"/>
<protein>
    <submittedName>
        <fullName evidence="1">DUF2161 domain-containing phosphodiesterase</fullName>
    </submittedName>
</protein>
<reference evidence="1 2" key="1">
    <citation type="submission" date="2024-09" db="EMBL/GenBank/DDBJ databases">
        <authorList>
            <person name="Sun Q."/>
            <person name="Mori K."/>
        </authorList>
    </citation>
    <scope>NUCLEOTIDE SEQUENCE [LARGE SCALE GENOMIC DNA]</scope>
    <source>
        <strain evidence="1 2">CCM 7759</strain>
    </source>
</reference>
<accession>A0ABV6DKA0</accession>
<dbReference type="Pfam" id="PF09929">
    <property type="entry name" value="DUF2161"/>
    <property type="match status" value="1"/>
</dbReference>
<evidence type="ECO:0000313" key="1">
    <source>
        <dbReference type="EMBL" id="MFC0213054.1"/>
    </source>
</evidence>
<name>A0ABV6DKA0_9BACL</name>
<gene>
    <name evidence="1" type="ORF">ACFFK0_11400</name>
</gene>
<dbReference type="RefSeq" id="WP_377470307.1">
    <property type="nucleotide sequence ID" value="NZ_JBHLWN010000045.1"/>
</dbReference>
<dbReference type="Proteomes" id="UP001589776">
    <property type="component" value="Unassembled WGS sequence"/>
</dbReference>
<organism evidence="1 2">
    <name type="scientific">Paenibacillus chartarius</name>
    <dbReference type="NCBI Taxonomy" id="747481"/>
    <lineage>
        <taxon>Bacteria</taxon>
        <taxon>Bacillati</taxon>
        <taxon>Bacillota</taxon>
        <taxon>Bacilli</taxon>
        <taxon>Bacillales</taxon>
        <taxon>Paenibacillaceae</taxon>
        <taxon>Paenibacillus</taxon>
    </lineage>
</organism>
<evidence type="ECO:0000313" key="2">
    <source>
        <dbReference type="Proteomes" id="UP001589776"/>
    </source>
</evidence>
<dbReference type="InterPro" id="IPR018679">
    <property type="entry name" value="DUF2161"/>
</dbReference>
<comment type="caution">
    <text evidence="1">The sequence shown here is derived from an EMBL/GenBank/DDBJ whole genome shotgun (WGS) entry which is preliminary data.</text>
</comment>
<sequence>MPIQHETELYEPIKQALERLGYEVKAEVNHCDVVAVRGDEPPVIVELKRSFNIPLLIQGIDRQKLTDLVYVACELPPKGRAPHGVSWSDLQKLCRMLGLGLITVQFYKSKKKPAVDFMCHPEPYVPRPNKRGAQRLAVEFRERSGDYNVGGSSKRKLITAYREKSLHIAYLLQKHGPLSPRQLREMTGNGKAAAFLQDNVYRWFRRVSRGVYALAPEGETALVTYSHVVSGYTPPPLT</sequence>
<dbReference type="EMBL" id="JBHLWN010000045">
    <property type="protein sequence ID" value="MFC0213054.1"/>
    <property type="molecule type" value="Genomic_DNA"/>
</dbReference>
<keyword evidence="2" id="KW-1185">Reference proteome</keyword>